<dbReference type="InterPro" id="IPR050950">
    <property type="entry name" value="HTH-type_LysR_regulators"/>
</dbReference>
<accession>A0A5C8ZW25</accession>
<dbReference type="PROSITE" id="PS50931">
    <property type="entry name" value="HTH_LYSR"/>
    <property type="match status" value="1"/>
</dbReference>
<evidence type="ECO:0000313" key="6">
    <source>
        <dbReference type="EMBL" id="TXS91974.1"/>
    </source>
</evidence>
<organism evidence="6 7">
    <name type="scientific">Parahaliea maris</name>
    <dbReference type="NCBI Taxonomy" id="2716870"/>
    <lineage>
        <taxon>Bacteria</taxon>
        <taxon>Pseudomonadati</taxon>
        <taxon>Pseudomonadota</taxon>
        <taxon>Gammaproteobacteria</taxon>
        <taxon>Cellvibrionales</taxon>
        <taxon>Halieaceae</taxon>
        <taxon>Parahaliea</taxon>
    </lineage>
</organism>
<dbReference type="InterPro" id="IPR036388">
    <property type="entry name" value="WH-like_DNA-bd_sf"/>
</dbReference>
<dbReference type="PANTHER" id="PTHR30419:SF8">
    <property type="entry name" value="NITROGEN ASSIMILATION TRANSCRIPTIONAL ACTIVATOR-RELATED"/>
    <property type="match status" value="1"/>
</dbReference>
<dbReference type="Pfam" id="PF00126">
    <property type="entry name" value="HTH_1"/>
    <property type="match status" value="1"/>
</dbReference>
<comment type="similarity">
    <text evidence="1">Belongs to the LysR transcriptional regulatory family.</text>
</comment>
<keyword evidence="3" id="KW-0238">DNA-binding</keyword>
<dbReference type="InterPro" id="IPR000847">
    <property type="entry name" value="LysR_HTH_N"/>
</dbReference>
<evidence type="ECO:0000259" key="5">
    <source>
        <dbReference type="PROSITE" id="PS50931"/>
    </source>
</evidence>
<dbReference type="GO" id="GO:0003677">
    <property type="term" value="F:DNA binding"/>
    <property type="evidence" value="ECO:0007669"/>
    <property type="project" value="UniProtKB-KW"/>
</dbReference>
<evidence type="ECO:0000256" key="1">
    <source>
        <dbReference type="ARBA" id="ARBA00009437"/>
    </source>
</evidence>
<evidence type="ECO:0000256" key="3">
    <source>
        <dbReference type="ARBA" id="ARBA00023125"/>
    </source>
</evidence>
<sequence length="301" mass="33888">MLDVKRLKYFLAVATYGQVKRAAESQNITQSALTRSLQTLEASVGAQLLLRTSNGIKLTPAGETLKEHAERILSYVSVAESDLESQLRKSARELHIGASRLFVNQILPSAIFSTLKQVPELSVTVHQGFMYDLVPRLRNGEIDLAFSIIPNDIDSPDLYVETLLDDSTALSIYIREDHALLKGNRPLGSWISRLNWVLPLGEQYETFFRRYFEEKELPVPDVSLRSDSVELIISAMIDHQFAAFLPKSVGDQLMEKEKLVKIFGSTRKLSWPAGIVYMNRSIRTAEAEMICNKVRSICANL</sequence>
<dbReference type="GO" id="GO:0003700">
    <property type="term" value="F:DNA-binding transcription factor activity"/>
    <property type="evidence" value="ECO:0007669"/>
    <property type="project" value="InterPro"/>
</dbReference>
<dbReference type="Gene3D" id="3.40.190.290">
    <property type="match status" value="1"/>
</dbReference>
<dbReference type="Pfam" id="PF03466">
    <property type="entry name" value="LysR_substrate"/>
    <property type="match status" value="1"/>
</dbReference>
<dbReference type="AlphaFoldDB" id="A0A5C8ZW25"/>
<dbReference type="PRINTS" id="PR00039">
    <property type="entry name" value="HTHLYSR"/>
</dbReference>
<dbReference type="InterPro" id="IPR036390">
    <property type="entry name" value="WH_DNA-bd_sf"/>
</dbReference>
<dbReference type="RefSeq" id="WP_148069213.1">
    <property type="nucleotide sequence ID" value="NZ_VRZA01000005.1"/>
</dbReference>
<dbReference type="SUPFAM" id="SSF46785">
    <property type="entry name" value="Winged helix' DNA-binding domain"/>
    <property type="match status" value="1"/>
</dbReference>
<dbReference type="GO" id="GO:0005829">
    <property type="term" value="C:cytosol"/>
    <property type="evidence" value="ECO:0007669"/>
    <property type="project" value="TreeGrafter"/>
</dbReference>
<name>A0A5C8ZW25_9GAMM</name>
<keyword evidence="7" id="KW-1185">Reference proteome</keyword>
<protein>
    <submittedName>
        <fullName evidence="6">LysR family transcriptional regulator</fullName>
    </submittedName>
</protein>
<evidence type="ECO:0000256" key="4">
    <source>
        <dbReference type="ARBA" id="ARBA00023163"/>
    </source>
</evidence>
<dbReference type="InterPro" id="IPR005119">
    <property type="entry name" value="LysR_subst-bd"/>
</dbReference>
<feature type="domain" description="HTH lysR-type" evidence="5">
    <location>
        <begin position="2"/>
        <end position="59"/>
    </location>
</feature>
<gene>
    <name evidence="6" type="ORF">FV139_14710</name>
</gene>
<dbReference type="Gene3D" id="1.10.10.10">
    <property type="entry name" value="Winged helix-like DNA-binding domain superfamily/Winged helix DNA-binding domain"/>
    <property type="match status" value="1"/>
</dbReference>
<dbReference type="SUPFAM" id="SSF53850">
    <property type="entry name" value="Periplasmic binding protein-like II"/>
    <property type="match status" value="1"/>
</dbReference>
<proteinExistence type="inferred from homology"/>
<dbReference type="CDD" id="cd05466">
    <property type="entry name" value="PBP2_LTTR_substrate"/>
    <property type="match status" value="1"/>
</dbReference>
<comment type="caution">
    <text evidence="6">The sequence shown here is derived from an EMBL/GenBank/DDBJ whole genome shotgun (WGS) entry which is preliminary data.</text>
</comment>
<reference evidence="6 7" key="1">
    <citation type="submission" date="2019-08" db="EMBL/GenBank/DDBJ databases">
        <title>Parahaliea maris sp. nov., isolated from the surface seawater.</title>
        <authorList>
            <person name="Liu Y."/>
        </authorList>
    </citation>
    <scope>NUCLEOTIDE SEQUENCE [LARGE SCALE GENOMIC DNA]</scope>
    <source>
        <strain evidence="6 7">HSLHS9</strain>
    </source>
</reference>
<keyword evidence="4" id="KW-0804">Transcription</keyword>
<dbReference type="Proteomes" id="UP000321039">
    <property type="component" value="Unassembled WGS sequence"/>
</dbReference>
<dbReference type="PANTHER" id="PTHR30419">
    <property type="entry name" value="HTH-TYPE TRANSCRIPTIONAL REGULATOR YBHD"/>
    <property type="match status" value="1"/>
</dbReference>
<dbReference type="FunFam" id="1.10.10.10:FF:000001">
    <property type="entry name" value="LysR family transcriptional regulator"/>
    <property type="match status" value="1"/>
</dbReference>
<evidence type="ECO:0000256" key="2">
    <source>
        <dbReference type="ARBA" id="ARBA00023015"/>
    </source>
</evidence>
<evidence type="ECO:0000313" key="7">
    <source>
        <dbReference type="Proteomes" id="UP000321039"/>
    </source>
</evidence>
<keyword evidence="2" id="KW-0805">Transcription regulation</keyword>
<dbReference type="EMBL" id="VRZA01000005">
    <property type="protein sequence ID" value="TXS91974.1"/>
    <property type="molecule type" value="Genomic_DNA"/>
</dbReference>